<dbReference type="EMBL" id="CP002644">
    <property type="protein sequence ID" value="AER18675.1"/>
    <property type="molecule type" value="Genomic_DNA"/>
</dbReference>
<reference evidence="1 2" key="1">
    <citation type="journal article" date="2011" name="BMC Genomics">
        <title>Comparative Genomic Analysis of Streptococcus suis reveals significant genomic diversity among different serotypes.</title>
        <authorList>
            <person name="Zhang A."/>
            <person name="Yang M."/>
            <person name="Hu P."/>
            <person name="Wu J."/>
            <person name="Chen B."/>
            <person name="Hua Y."/>
            <person name="Yu J."/>
            <person name="Chen H."/>
            <person name="Xiao J."/>
            <person name="Jin M."/>
        </authorList>
    </citation>
    <scope>NUCLEOTIDE SEQUENCE [LARGE SCALE GENOMIC DNA]</scope>
    <source>
        <strain evidence="1">D12</strain>
    </source>
</reference>
<evidence type="ECO:0000313" key="2">
    <source>
        <dbReference type="Proteomes" id="UP000008845"/>
    </source>
</evidence>
<gene>
    <name evidence="1" type="ORF">SSUD12_0344</name>
</gene>
<protein>
    <submittedName>
        <fullName evidence="1">Uncharacterized protein</fullName>
    </submittedName>
</protein>
<proteinExistence type="predicted"/>
<organism evidence="1 2">
    <name type="scientific">Streptococcus suis D12</name>
    <dbReference type="NCBI Taxonomy" id="1004952"/>
    <lineage>
        <taxon>Bacteria</taxon>
        <taxon>Bacillati</taxon>
        <taxon>Bacillota</taxon>
        <taxon>Bacilli</taxon>
        <taxon>Lactobacillales</taxon>
        <taxon>Streptococcaceae</taxon>
        <taxon>Streptococcus</taxon>
    </lineage>
</organism>
<dbReference type="HOGENOM" id="CLU_3349373_0_0_9"/>
<dbReference type="KEGG" id="ssk:SSUD12_0344"/>
<name>G7SF34_STRSU</name>
<accession>G7SF34</accession>
<sequence length="37" mass="4424">MEDTQKQSILPLAFTIWYSFNRLKKRQLSLNVIKLSI</sequence>
<dbReference type="AlphaFoldDB" id="G7SF34"/>
<dbReference type="Proteomes" id="UP000008845">
    <property type="component" value="Chromosome"/>
</dbReference>
<evidence type="ECO:0000313" key="1">
    <source>
        <dbReference type="EMBL" id="AER18675.1"/>
    </source>
</evidence>